<protein>
    <submittedName>
        <fullName evidence="1">Nucleotidyl transferase AbiEii/AbiGii toxin family protein</fullName>
    </submittedName>
</protein>
<proteinExistence type="predicted"/>
<dbReference type="GO" id="GO:0016740">
    <property type="term" value="F:transferase activity"/>
    <property type="evidence" value="ECO:0007669"/>
    <property type="project" value="UniProtKB-KW"/>
</dbReference>
<accession>A0ABP8M4V5</accession>
<dbReference type="InterPro" id="IPR014942">
    <property type="entry name" value="AbiEii"/>
</dbReference>
<dbReference type="Proteomes" id="UP001501508">
    <property type="component" value="Unassembled WGS sequence"/>
</dbReference>
<gene>
    <name evidence="1" type="ORF">GCM10023091_32140</name>
</gene>
<dbReference type="RefSeq" id="WP_345031051.1">
    <property type="nucleotide sequence ID" value="NZ_BAABEY010000029.1"/>
</dbReference>
<keyword evidence="1" id="KW-0808">Transferase</keyword>
<dbReference type="Pfam" id="PF08843">
    <property type="entry name" value="AbiEii"/>
    <property type="match status" value="1"/>
</dbReference>
<name>A0ABP8M4V5_9BACT</name>
<dbReference type="EMBL" id="BAABEY010000029">
    <property type="protein sequence ID" value="GAA4443487.1"/>
    <property type="molecule type" value="Genomic_DNA"/>
</dbReference>
<evidence type="ECO:0000313" key="2">
    <source>
        <dbReference type="Proteomes" id="UP001501508"/>
    </source>
</evidence>
<organism evidence="1 2">
    <name type="scientific">Ravibacter arvi</name>
    <dbReference type="NCBI Taxonomy" id="2051041"/>
    <lineage>
        <taxon>Bacteria</taxon>
        <taxon>Pseudomonadati</taxon>
        <taxon>Bacteroidota</taxon>
        <taxon>Cytophagia</taxon>
        <taxon>Cytophagales</taxon>
        <taxon>Spirosomataceae</taxon>
        <taxon>Ravibacter</taxon>
    </lineage>
</organism>
<comment type="caution">
    <text evidence="1">The sequence shown here is derived from an EMBL/GenBank/DDBJ whole genome shotgun (WGS) entry which is preliminary data.</text>
</comment>
<reference evidence="2" key="1">
    <citation type="journal article" date="2019" name="Int. J. Syst. Evol. Microbiol.">
        <title>The Global Catalogue of Microorganisms (GCM) 10K type strain sequencing project: providing services to taxonomists for standard genome sequencing and annotation.</title>
        <authorList>
            <consortium name="The Broad Institute Genomics Platform"/>
            <consortium name="The Broad Institute Genome Sequencing Center for Infectious Disease"/>
            <person name="Wu L."/>
            <person name="Ma J."/>
        </authorList>
    </citation>
    <scope>NUCLEOTIDE SEQUENCE [LARGE SCALE GENOMIC DNA]</scope>
    <source>
        <strain evidence="2">JCM 31920</strain>
    </source>
</reference>
<sequence length="306" mass="34664">MNKSLDKSLLEEVALVKSGISEAFIEKDWFVTQVIKILVDNPYLDFSIVFTGGTALSKAHKLIERFSEDIDFRFVAPSLEGESLSKIRKKLSDFKKFVVRLLEKEFQIINVDARDYNRHFTIYLAYPTVCEPSEVLRPQIKLELTLSGLLLPAIELPVSSFVNEVAGQSPEIAGIPCIDPLENAADKLSAIAWRIPSRIRGEDDKEPDIVRHLHDLAKLSERAFSYPDFKQLAVQTIEQDADRGETLAGLSIHEKLQMMIRILESDPIYPDEYASFVNGMVYDQDTQTPSYTEAISRLSLLIEKLI</sequence>
<keyword evidence="2" id="KW-1185">Reference proteome</keyword>
<evidence type="ECO:0000313" key="1">
    <source>
        <dbReference type="EMBL" id="GAA4443487.1"/>
    </source>
</evidence>
<dbReference type="Gene3D" id="3.10.450.620">
    <property type="entry name" value="JHP933, nucleotidyltransferase-like core domain"/>
    <property type="match status" value="1"/>
</dbReference>